<comment type="caution">
    <text evidence="1">The sequence shown here is derived from an EMBL/GenBank/DDBJ whole genome shotgun (WGS) entry which is preliminary data.</text>
</comment>
<dbReference type="Proteomes" id="UP001526143">
    <property type="component" value="Unassembled WGS sequence"/>
</dbReference>
<gene>
    <name evidence="1" type="ORF">OGM63_17270</name>
</gene>
<sequence>MADKLHVRLKRLLNQHNWPLWLMTRVVRKLNQKLIQWLNFRGSHTFIDRSKGSERLLIVLAGYKSFLWPLTLSRIAKFVPSDVDICILSSGLYSEPLAQMAAEHGWSYLYTKANKVSLVQNLAIAKHTKAQWIYKLDEDIFISENFCEKLLEGYLYVKKEGLYNPGFCAPLLNINGYSYISFLRSINADDEYKAKFGEFKHAVNGIKAFYDGEAAKWLWEKSLPFDEVAQYIASQPFKYSASPHRFSIGAILFEREFWEAIGGLRVSLQEGCLGIDEEYLCKDCTEMSRVIVVIQNLFAGHFSFGPQTSAMTEYLPEIYPQLCLKE</sequence>
<reference evidence="1 2" key="1">
    <citation type="submission" date="2022-10" db="EMBL/GenBank/DDBJ databases">
        <title>Identification of biosynthetic pathway for the production of the potent trypsin inhibitor radiosumin.</title>
        <authorList>
            <person name="Fewer D.P."/>
            <person name="Delbaje E."/>
            <person name="Ouyang X."/>
            <person name="Agostino P.D."/>
            <person name="Wahlsten M."/>
            <person name="Jokela J."/>
            <person name="Permi P."/>
            <person name="Haapaniemi E."/>
            <person name="Koistinen H."/>
        </authorList>
    </citation>
    <scope>NUCLEOTIDE SEQUENCE [LARGE SCALE GENOMIC DNA]</scope>
    <source>
        <strain evidence="1 2">NIES-515</strain>
    </source>
</reference>
<protein>
    <submittedName>
        <fullName evidence="1">Uncharacterized protein</fullName>
    </submittedName>
</protein>
<dbReference type="EMBL" id="JAOWRF010000250">
    <property type="protein sequence ID" value="MCV3215242.1"/>
    <property type="molecule type" value="Genomic_DNA"/>
</dbReference>
<dbReference type="InterPro" id="IPR029044">
    <property type="entry name" value="Nucleotide-diphossugar_trans"/>
</dbReference>
<keyword evidence="2" id="KW-1185">Reference proteome</keyword>
<dbReference type="SUPFAM" id="SSF53448">
    <property type="entry name" value="Nucleotide-diphospho-sugar transferases"/>
    <property type="match status" value="1"/>
</dbReference>
<evidence type="ECO:0000313" key="1">
    <source>
        <dbReference type="EMBL" id="MCV3215242.1"/>
    </source>
</evidence>
<organism evidence="1 2">
    <name type="scientific">Plectonema radiosum NIES-515</name>
    <dbReference type="NCBI Taxonomy" id="2986073"/>
    <lineage>
        <taxon>Bacteria</taxon>
        <taxon>Bacillati</taxon>
        <taxon>Cyanobacteriota</taxon>
        <taxon>Cyanophyceae</taxon>
        <taxon>Oscillatoriophycideae</taxon>
        <taxon>Oscillatoriales</taxon>
        <taxon>Microcoleaceae</taxon>
        <taxon>Plectonema</taxon>
    </lineage>
</organism>
<proteinExistence type="predicted"/>
<evidence type="ECO:0000313" key="2">
    <source>
        <dbReference type="Proteomes" id="UP001526143"/>
    </source>
</evidence>
<dbReference type="Gene3D" id="3.90.550.10">
    <property type="entry name" value="Spore Coat Polysaccharide Biosynthesis Protein SpsA, Chain A"/>
    <property type="match status" value="1"/>
</dbReference>
<accession>A0ABT3B1I5</accession>
<name>A0ABT3B1I5_9CYAN</name>